<dbReference type="PANTHER" id="PTHR32063:SF0">
    <property type="entry name" value="SWARMING MOTILITY PROTEIN SWRC"/>
    <property type="match status" value="1"/>
</dbReference>
<keyword evidence="3" id="KW-1185">Reference proteome</keyword>
<dbReference type="Gene3D" id="3.30.2090.10">
    <property type="entry name" value="Multidrug efflux transporter AcrB TolC docking domain, DN and DC subdomains"/>
    <property type="match status" value="2"/>
</dbReference>
<evidence type="ECO:0000256" key="1">
    <source>
        <dbReference type="SAM" id="Phobius"/>
    </source>
</evidence>
<proteinExistence type="predicted"/>
<keyword evidence="1" id="KW-0472">Membrane</keyword>
<feature type="transmembrane region" description="Helical" evidence="1">
    <location>
        <begin position="950"/>
        <end position="970"/>
    </location>
</feature>
<feature type="transmembrane region" description="Helical" evidence="1">
    <location>
        <begin position="1022"/>
        <end position="1041"/>
    </location>
</feature>
<evidence type="ECO:0000313" key="3">
    <source>
        <dbReference type="Proteomes" id="UP001258994"/>
    </source>
</evidence>
<feature type="transmembrane region" description="Helical" evidence="1">
    <location>
        <begin position="363"/>
        <end position="383"/>
    </location>
</feature>
<dbReference type="InterPro" id="IPR027463">
    <property type="entry name" value="AcrB_DN_DC_subdom"/>
</dbReference>
<gene>
    <name evidence="2" type="ORF">RGQ13_07190</name>
</gene>
<dbReference type="Pfam" id="PF00873">
    <property type="entry name" value="ACR_tran"/>
    <property type="match status" value="2"/>
</dbReference>
<dbReference type="InterPro" id="IPR001036">
    <property type="entry name" value="Acrflvin-R"/>
</dbReference>
<feature type="transmembrane region" description="Helical" evidence="1">
    <location>
        <begin position="976"/>
        <end position="1001"/>
    </location>
</feature>
<feature type="transmembrane region" description="Helical" evidence="1">
    <location>
        <begin position="390"/>
        <end position="411"/>
    </location>
</feature>
<reference evidence="3" key="1">
    <citation type="submission" date="2023-09" db="EMBL/GenBank/DDBJ databases">
        <authorList>
            <person name="Li S."/>
            <person name="Li X."/>
            <person name="Zhang C."/>
            <person name="Zhao Z."/>
        </authorList>
    </citation>
    <scope>NUCLEOTIDE SEQUENCE [LARGE SCALE GENOMIC DNA]</scope>
    <source>
        <strain evidence="3">SQ149</strain>
    </source>
</reference>
<dbReference type="SUPFAM" id="SSF82866">
    <property type="entry name" value="Multidrug efflux transporter AcrB transmembrane domain"/>
    <property type="match status" value="2"/>
</dbReference>
<protein>
    <submittedName>
        <fullName evidence="2">Efflux RND transporter permease subunit</fullName>
    </submittedName>
</protein>
<keyword evidence="1" id="KW-0812">Transmembrane</keyword>
<sequence>MNVVNVAVKRPVTVWMFTFAVLLFGMVSLSKLSVNLLPELSYPTLTIRTDYIGAAPGEVEQLVTKPIEEAVGIVKGVRNIQSISKAGQSDVLLEFEWGTEMDFASLEVREKLDVIRLPLDVKKPLLLRFNPNLDPIIRFALKTKQSSENFDEQKLKSIRDYADEELKRKLESVSGVASVKLGGGFEKEIQILIDQHKVSQLGIDSQLIVERLQQENINQSGGRVEDGTQEYLVRTLNQFKSLNDMRNVYITSVDGKHIRLSDIAKVIDSHKERTSITRVNGAEAVEIALYKEGDANTVKVAKSVDFRVEQLTEELPEGLELVKVYDQSKFIANAISEVKNAAIIGGLLSMLILFFFLKNIWATAIISISIPVSVIATFNLMYGNDISLNIMSLGGIALAVGLLVDNSIVVLENIARQKELLDGSESAANKNAAVIGTKEVSTAIMASTLTTMAVFFPLVFVEGIAGQLFRDQALTVTFALLASLIVALTLIPMLSSREFKQSSVDEDITSKRQLTINASKFQKVKYHLATPFIWLFRGLFYYLPLLISMVITFTFRGLKLLLSKVFTPLLWIFDKVYNRLASLYQNLLAIALNQRVAVLIIIIAMSTSAIPLVKQLNVEAIPSLAQGEFYVEISQQPGTPLEQTDSTLAKLSNEAATLTQVDRSYALAGTGSLMNASPAQGGDYWGRLNVVLKEGSTKADEQLVMMHLRKYLQTIPGIQMKFSSPELFSFKPPIEIELSAFDLDLLKHYSDVITNKLNDNKRFIDVKTSLQNGHPEIKVFFDHQRLAQLGLTAPQVAKLLSTKVGGTIASQYSIKDKKVDILVRADEASRDSVNDIKQIIINPQSDKAIPLSAVAEVKLSVGPSEITRIGQQRAAVISANFAFGDINAAVQEVQSIIDELNIPLNVSANITGQNEEMDVSFTSLMYALLLAVFLVYLVMASQFESLLHPLLILFTVPLAAAGSIYGLYITQTSLSVIVFIGLIMLAGIVVNNAIVLVDRINQLRESGMAKGDAIMASATSRLRPIVMTTLTTTLGLLPLAISSGDGAEIRAPMAITVIFGLLFATLLTLFFIPVLYSVFDRKRFGEANA</sequence>
<dbReference type="Gene3D" id="3.30.70.1320">
    <property type="entry name" value="Multidrug efflux transporter AcrB pore domain like"/>
    <property type="match status" value="1"/>
</dbReference>
<dbReference type="PANTHER" id="PTHR32063">
    <property type="match status" value="1"/>
</dbReference>
<feature type="transmembrane region" description="Helical" evidence="1">
    <location>
        <begin position="539"/>
        <end position="562"/>
    </location>
</feature>
<feature type="transmembrane region" description="Helical" evidence="1">
    <location>
        <begin position="1053"/>
        <end position="1079"/>
    </location>
</feature>
<evidence type="ECO:0000313" key="2">
    <source>
        <dbReference type="EMBL" id="WNC73768.1"/>
    </source>
</evidence>
<dbReference type="SUPFAM" id="SSF82693">
    <property type="entry name" value="Multidrug efflux transporter AcrB pore domain, PN1, PN2, PC1 and PC2 subdomains"/>
    <property type="match status" value="3"/>
</dbReference>
<organism evidence="2 3">
    <name type="scientific">Thalassotalea psychrophila</name>
    <dbReference type="NCBI Taxonomy" id="3065647"/>
    <lineage>
        <taxon>Bacteria</taxon>
        <taxon>Pseudomonadati</taxon>
        <taxon>Pseudomonadota</taxon>
        <taxon>Gammaproteobacteria</taxon>
        <taxon>Alteromonadales</taxon>
        <taxon>Colwelliaceae</taxon>
        <taxon>Thalassotalea</taxon>
    </lineage>
</organism>
<feature type="transmembrane region" description="Helical" evidence="1">
    <location>
        <begin position="440"/>
        <end position="461"/>
    </location>
</feature>
<dbReference type="EMBL" id="CP134145">
    <property type="protein sequence ID" value="WNC73768.1"/>
    <property type="molecule type" value="Genomic_DNA"/>
</dbReference>
<dbReference type="Proteomes" id="UP001258994">
    <property type="component" value="Chromosome"/>
</dbReference>
<dbReference type="PRINTS" id="PR00702">
    <property type="entry name" value="ACRIFLAVINRP"/>
</dbReference>
<feature type="transmembrane region" description="Helical" evidence="1">
    <location>
        <begin position="919"/>
        <end position="938"/>
    </location>
</feature>
<dbReference type="Gene3D" id="3.30.70.1430">
    <property type="entry name" value="Multidrug efflux transporter AcrB pore domain"/>
    <property type="match status" value="2"/>
</dbReference>
<keyword evidence="1" id="KW-1133">Transmembrane helix</keyword>
<feature type="transmembrane region" description="Helical" evidence="1">
    <location>
        <begin position="473"/>
        <end position="494"/>
    </location>
</feature>
<dbReference type="SUPFAM" id="SSF82714">
    <property type="entry name" value="Multidrug efflux transporter AcrB TolC docking domain, DN and DC subdomains"/>
    <property type="match status" value="2"/>
</dbReference>
<dbReference type="RefSeq" id="WP_348392878.1">
    <property type="nucleotide sequence ID" value="NZ_CP134145.1"/>
</dbReference>
<accession>A0ABY9TZG1</accession>
<dbReference type="Gene3D" id="3.30.70.1440">
    <property type="entry name" value="Multidrug efflux transporter AcrB pore domain"/>
    <property type="match status" value="1"/>
</dbReference>
<name>A0ABY9TZG1_9GAMM</name>
<feature type="transmembrane region" description="Helical" evidence="1">
    <location>
        <begin position="12"/>
        <end position="29"/>
    </location>
</feature>
<dbReference type="Gene3D" id="1.20.1640.10">
    <property type="entry name" value="Multidrug efflux transporter AcrB transmembrane domain"/>
    <property type="match status" value="2"/>
</dbReference>